<dbReference type="InterPro" id="IPR036259">
    <property type="entry name" value="MFS_trans_sf"/>
</dbReference>
<comment type="subcellular location">
    <subcellularLocation>
        <location evidence="1">Cell membrane</location>
        <topology evidence="1">Multi-pass membrane protein</topology>
    </subcellularLocation>
</comment>
<feature type="transmembrane region" description="Helical" evidence="5">
    <location>
        <begin position="99"/>
        <end position="123"/>
    </location>
</feature>
<accession>A0AAW5SGU7</accession>
<evidence type="ECO:0000313" key="10">
    <source>
        <dbReference type="Proteomes" id="UP001207528"/>
    </source>
</evidence>
<sequence>MRRPVYFLVGAGTALIACCYGFGRFSYGLFGPVFGETFRLSPTITGVIGAGSYIGYCAAITASLLLTDRIGPRRVAVAAGVVATLGISLIALAPSAWVLAVGVLVAGCSTGIVSPPLAAAVAQHVPPSTADRAQTVVNGGTGIGVLLSAPIALLLLSHWRAAWVVYALVSAAVTLWVFHAVPASTRRAAKRVDRLWRPGTFGLLLASLLTGVGSVAVWTFGRDLITTVGGAGATRSLLLWLVIGAAGIAGALAGDAVQRIGLQWAWVAATVTMASATALLAVAPSSLVVMIVAATLFGGSYIALTGLALLWGARLYPDSTSTGVGLSFFTLAAGQALGAPAAGALIDLAGGRTAFGAIAAVGLCALAVRPIRTATVPAATQP</sequence>
<dbReference type="EMBL" id="BCTA01000093">
    <property type="protein sequence ID" value="GAT12465.1"/>
    <property type="molecule type" value="Genomic_DNA"/>
</dbReference>
<dbReference type="Pfam" id="PF06779">
    <property type="entry name" value="MFS_4"/>
    <property type="match status" value="1"/>
</dbReference>
<reference evidence="8" key="3">
    <citation type="journal article" date="2022" name="BMC Genomics">
        <title>Comparative genome analysis of mycobacteria focusing on tRNA and non-coding RNA.</title>
        <authorList>
            <person name="Behra P.R.K."/>
            <person name="Pettersson B.M.F."/>
            <person name="Ramesh M."/>
            <person name="Das S."/>
            <person name="Dasgupta S."/>
            <person name="Kirsebom L.A."/>
        </authorList>
    </citation>
    <scope>NUCLEOTIDE SEQUENCE</scope>
    <source>
        <strain evidence="8">DSM 44203</strain>
    </source>
</reference>
<feature type="transmembrane region" description="Helical" evidence="5">
    <location>
        <begin position="201"/>
        <end position="221"/>
    </location>
</feature>
<dbReference type="AlphaFoldDB" id="A0AAW5SGU7"/>
<feature type="transmembrane region" description="Helical" evidence="5">
    <location>
        <begin position="75"/>
        <end position="93"/>
    </location>
</feature>
<feature type="transmembrane region" description="Helical" evidence="5">
    <location>
        <begin position="43"/>
        <end position="66"/>
    </location>
</feature>
<keyword evidence="4 5" id="KW-0472">Membrane</keyword>
<evidence type="ECO:0000256" key="5">
    <source>
        <dbReference type="SAM" id="Phobius"/>
    </source>
</evidence>
<dbReference type="GO" id="GO:0022857">
    <property type="term" value="F:transmembrane transporter activity"/>
    <property type="evidence" value="ECO:0007669"/>
    <property type="project" value="InterPro"/>
</dbReference>
<reference evidence="8" key="2">
    <citation type="submission" date="2020-07" db="EMBL/GenBank/DDBJ databases">
        <authorList>
            <person name="Pettersson B.M.F."/>
            <person name="Behra P.R.K."/>
            <person name="Ramesh M."/>
            <person name="Das S."/>
            <person name="Dasgupta S."/>
            <person name="Kirsebom L.A."/>
        </authorList>
    </citation>
    <scope>NUCLEOTIDE SEQUENCE</scope>
    <source>
        <strain evidence="8">DSM 44203</strain>
    </source>
</reference>
<evidence type="ECO:0000313" key="9">
    <source>
        <dbReference type="Proteomes" id="UP000069773"/>
    </source>
</evidence>
<feature type="transmembrane region" description="Helical" evidence="5">
    <location>
        <begin position="264"/>
        <end position="283"/>
    </location>
</feature>
<dbReference type="PANTHER" id="PTHR23537:SF1">
    <property type="entry name" value="SUGAR TRANSPORTER"/>
    <property type="match status" value="1"/>
</dbReference>
<dbReference type="PROSITE" id="PS50850">
    <property type="entry name" value="MFS"/>
    <property type="match status" value="1"/>
</dbReference>
<dbReference type="GO" id="GO:0005886">
    <property type="term" value="C:plasma membrane"/>
    <property type="evidence" value="ECO:0007669"/>
    <property type="project" value="UniProtKB-SubCell"/>
</dbReference>
<keyword evidence="9" id="KW-1185">Reference proteome</keyword>
<dbReference type="PROSITE" id="PS51257">
    <property type="entry name" value="PROKAR_LIPOPROTEIN"/>
    <property type="match status" value="1"/>
</dbReference>
<dbReference type="Proteomes" id="UP001207528">
    <property type="component" value="Unassembled WGS sequence"/>
</dbReference>
<feature type="transmembrane region" description="Helical" evidence="5">
    <location>
        <begin position="237"/>
        <end position="257"/>
    </location>
</feature>
<feature type="transmembrane region" description="Helical" evidence="5">
    <location>
        <begin position="289"/>
        <end position="311"/>
    </location>
</feature>
<organism evidence="8 10">
    <name type="scientific">Mycolicibacterium novocastrense</name>
    <name type="common">Mycobacterium novocastrense</name>
    <dbReference type="NCBI Taxonomy" id="59813"/>
    <lineage>
        <taxon>Bacteria</taxon>
        <taxon>Bacillati</taxon>
        <taxon>Actinomycetota</taxon>
        <taxon>Actinomycetes</taxon>
        <taxon>Mycobacteriales</taxon>
        <taxon>Mycobacteriaceae</taxon>
        <taxon>Mycolicibacterium</taxon>
    </lineage>
</organism>
<feature type="transmembrane region" description="Helical" evidence="5">
    <location>
        <begin position="135"/>
        <end position="155"/>
    </location>
</feature>
<feature type="transmembrane region" description="Helical" evidence="5">
    <location>
        <begin position="323"/>
        <end position="343"/>
    </location>
</feature>
<evidence type="ECO:0000256" key="1">
    <source>
        <dbReference type="ARBA" id="ARBA00004651"/>
    </source>
</evidence>
<evidence type="ECO:0000256" key="4">
    <source>
        <dbReference type="ARBA" id="ARBA00023136"/>
    </source>
</evidence>
<evidence type="ECO:0000259" key="6">
    <source>
        <dbReference type="PROSITE" id="PS50850"/>
    </source>
</evidence>
<comment type="caution">
    <text evidence="8">The sequence shown here is derived from an EMBL/GenBank/DDBJ whole genome shotgun (WGS) entry which is preliminary data.</text>
</comment>
<gene>
    <name evidence="8" type="ORF">H7I77_08145</name>
    <name evidence="7" type="ORF">RMCN_5598</name>
</gene>
<keyword evidence="2 5" id="KW-0812">Transmembrane</keyword>
<keyword evidence="3 5" id="KW-1133">Transmembrane helix</keyword>
<dbReference type="Proteomes" id="UP000069773">
    <property type="component" value="Unassembled WGS sequence"/>
</dbReference>
<dbReference type="Gene3D" id="1.20.1250.20">
    <property type="entry name" value="MFS general substrate transporter like domains"/>
    <property type="match status" value="2"/>
</dbReference>
<reference evidence="7 9" key="1">
    <citation type="journal article" date="2016" name="Genome Announc.">
        <title>Draft Genome Sequences of Five Rapidly Growing Mycobacterium Species, M. thermoresistibile, M. fortuitum subsp. acetamidolyticum, M. canariasense, M. brisbanense, and M. novocastrense.</title>
        <authorList>
            <person name="Katahira K."/>
            <person name="Ogura Y."/>
            <person name="Gotoh Y."/>
            <person name="Hayashi T."/>
        </authorList>
    </citation>
    <scope>NUCLEOTIDE SEQUENCE [LARGE SCALE GENOMIC DNA]</scope>
    <source>
        <strain evidence="7 9">JCM18114</strain>
    </source>
</reference>
<evidence type="ECO:0000313" key="8">
    <source>
        <dbReference type="EMBL" id="MCV7023320.1"/>
    </source>
</evidence>
<feature type="transmembrane region" description="Helical" evidence="5">
    <location>
        <begin position="349"/>
        <end position="368"/>
    </location>
</feature>
<dbReference type="RefSeq" id="WP_067396134.1">
    <property type="nucleotide sequence ID" value="NZ_BCTA01000093.1"/>
</dbReference>
<evidence type="ECO:0000313" key="7">
    <source>
        <dbReference type="EMBL" id="GAT12465.1"/>
    </source>
</evidence>
<dbReference type="SUPFAM" id="SSF103473">
    <property type="entry name" value="MFS general substrate transporter"/>
    <property type="match status" value="1"/>
</dbReference>
<dbReference type="InterPro" id="IPR020846">
    <property type="entry name" value="MFS_dom"/>
</dbReference>
<dbReference type="PANTHER" id="PTHR23537">
    <property type="match status" value="1"/>
</dbReference>
<feature type="transmembrane region" description="Helical" evidence="5">
    <location>
        <begin position="161"/>
        <end position="181"/>
    </location>
</feature>
<evidence type="ECO:0000256" key="3">
    <source>
        <dbReference type="ARBA" id="ARBA00022989"/>
    </source>
</evidence>
<dbReference type="InterPro" id="IPR010645">
    <property type="entry name" value="MFS_4"/>
</dbReference>
<feature type="transmembrane region" description="Helical" evidence="5">
    <location>
        <begin position="5"/>
        <end position="23"/>
    </location>
</feature>
<evidence type="ECO:0000256" key="2">
    <source>
        <dbReference type="ARBA" id="ARBA00022692"/>
    </source>
</evidence>
<protein>
    <submittedName>
        <fullName evidence="7">Arabinose efflux permease family protein</fullName>
    </submittedName>
    <submittedName>
        <fullName evidence="8">YbfB/YjiJ family MFS transporter</fullName>
    </submittedName>
</protein>
<proteinExistence type="predicted"/>
<name>A0AAW5SGU7_MYCNV</name>
<dbReference type="EMBL" id="JACKTI010000027">
    <property type="protein sequence ID" value="MCV7023320.1"/>
    <property type="molecule type" value="Genomic_DNA"/>
</dbReference>
<feature type="domain" description="Major facilitator superfamily (MFS) profile" evidence="6">
    <location>
        <begin position="1"/>
        <end position="374"/>
    </location>
</feature>